<dbReference type="Proteomes" id="UP001172102">
    <property type="component" value="Unassembled WGS sequence"/>
</dbReference>
<feature type="compositionally biased region" description="Polar residues" evidence="1">
    <location>
        <begin position="1"/>
        <end position="11"/>
    </location>
</feature>
<proteinExistence type="predicted"/>
<feature type="region of interest" description="Disordered" evidence="1">
    <location>
        <begin position="1"/>
        <end position="119"/>
    </location>
</feature>
<organism evidence="2 3">
    <name type="scientific">Lasiosphaeris hirsuta</name>
    <dbReference type="NCBI Taxonomy" id="260670"/>
    <lineage>
        <taxon>Eukaryota</taxon>
        <taxon>Fungi</taxon>
        <taxon>Dikarya</taxon>
        <taxon>Ascomycota</taxon>
        <taxon>Pezizomycotina</taxon>
        <taxon>Sordariomycetes</taxon>
        <taxon>Sordariomycetidae</taxon>
        <taxon>Sordariales</taxon>
        <taxon>Lasiosphaeriaceae</taxon>
        <taxon>Lasiosphaeris</taxon>
    </lineage>
</organism>
<name>A0AA40E207_9PEZI</name>
<gene>
    <name evidence="2" type="ORF">B0H67DRAFT_549945</name>
</gene>
<reference evidence="2" key="1">
    <citation type="submission" date="2023-06" db="EMBL/GenBank/DDBJ databases">
        <title>Genome-scale phylogeny and comparative genomics of the fungal order Sordariales.</title>
        <authorList>
            <consortium name="Lawrence Berkeley National Laboratory"/>
            <person name="Hensen N."/>
            <person name="Bonometti L."/>
            <person name="Westerberg I."/>
            <person name="Brannstrom I.O."/>
            <person name="Guillou S."/>
            <person name="Cros-Aarteil S."/>
            <person name="Calhoun S."/>
            <person name="Haridas S."/>
            <person name="Kuo A."/>
            <person name="Mondo S."/>
            <person name="Pangilinan J."/>
            <person name="Riley R."/>
            <person name="Labutti K."/>
            <person name="Andreopoulos B."/>
            <person name="Lipzen A."/>
            <person name="Chen C."/>
            <person name="Yanf M."/>
            <person name="Daum C."/>
            <person name="Ng V."/>
            <person name="Clum A."/>
            <person name="Steindorff A."/>
            <person name="Ohm R."/>
            <person name="Martin F."/>
            <person name="Silar P."/>
            <person name="Natvig D."/>
            <person name="Lalanne C."/>
            <person name="Gautier V."/>
            <person name="Ament-Velasquez S.L."/>
            <person name="Kruys A."/>
            <person name="Hutchinson M.I."/>
            <person name="Powell A.J."/>
            <person name="Barry K."/>
            <person name="Miller A.N."/>
            <person name="Grigoriev I.V."/>
            <person name="Debuchy R."/>
            <person name="Gladieux P."/>
            <person name="Thoren M.H."/>
            <person name="Johannesson H."/>
        </authorList>
    </citation>
    <scope>NUCLEOTIDE SEQUENCE</scope>
    <source>
        <strain evidence="2">SMH4607-1</strain>
    </source>
</reference>
<feature type="compositionally biased region" description="Polar residues" evidence="1">
    <location>
        <begin position="43"/>
        <end position="52"/>
    </location>
</feature>
<evidence type="ECO:0000313" key="3">
    <source>
        <dbReference type="Proteomes" id="UP001172102"/>
    </source>
</evidence>
<sequence>MPGHSLTSLSDTPTASPPQPASAPSKMGKIRRLFSRSTLRSSADTSLSQPSIPISRESLLSTTAATSFTPTPTSPPSHQDNISSHQDNISSHQVNTSSHQDPSPPPSPSPPPTPNTTPTTHELHALLAAHIPALPAILAAVCPDPAFAAFATARAAALLRTLCPADFSTPPAARLVLRYFWHYKLAPVLAALARSRALTGECVLLAAKLGVTVEDWERVAGGSREWLREHREEWVGGAREAVKIVVRCRELSAPVRAVGVVDDWERVRGVFDGASLTELQLLLEGLGKMRDRMAAVVAVLVEG</sequence>
<feature type="compositionally biased region" description="Low complexity" evidence="1">
    <location>
        <begin position="61"/>
        <end position="71"/>
    </location>
</feature>
<dbReference type="EMBL" id="JAUKUA010000002">
    <property type="protein sequence ID" value="KAK0724085.1"/>
    <property type="molecule type" value="Genomic_DNA"/>
</dbReference>
<evidence type="ECO:0000256" key="1">
    <source>
        <dbReference type="SAM" id="MobiDB-lite"/>
    </source>
</evidence>
<dbReference type="AlphaFoldDB" id="A0AA40E207"/>
<feature type="compositionally biased region" description="Polar residues" evidence="1">
    <location>
        <begin position="78"/>
        <end position="101"/>
    </location>
</feature>
<comment type="caution">
    <text evidence="2">The sequence shown here is derived from an EMBL/GenBank/DDBJ whole genome shotgun (WGS) entry which is preliminary data.</text>
</comment>
<feature type="compositionally biased region" description="Pro residues" evidence="1">
    <location>
        <begin position="102"/>
        <end position="115"/>
    </location>
</feature>
<keyword evidence="3" id="KW-1185">Reference proteome</keyword>
<protein>
    <submittedName>
        <fullName evidence="2">Uncharacterized protein</fullName>
    </submittedName>
</protein>
<evidence type="ECO:0000313" key="2">
    <source>
        <dbReference type="EMBL" id="KAK0724085.1"/>
    </source>
</evidence>
<accession>A0AA40E207</accession>